<proteinExistence type="predicted"/>
<evidence type="ECO:0000313" key="2">
    <source>
        <dbReference type="Proteomes" id="UP001501337"/>
    </source>
</evidence>
<protein>
    <submittedName>
        <fullName evidence="1">Uncharacterized protein</fullName>
    </submittedName>
</protein>
<comment type="caution">
    <text evidence="1">The sequence shown here is derived from an EMBL/GenBank/DDBJ whole genome shotgun (WGS) entry which is preliminary data.</text>
</comment>
<name>A0ABP7NLP1_9GAMM</name>
<dbReference type="Proteomes" id="UP001501337">
    <property type="component" value="Unassembled WGS sequence"/>
</dbReference>
<keyword evidence="2" id="KW-1185">Reference proteome</keyword>
<gene>
    <name evidence="1" type="ORF">GCM10022278_04820</name>
</gene>
<evidence type="ECO:0000313" key="1">
    <source>
        <dbReference type="EMBL" id="GAA3948648.1"/>
    </source>
</evidence>
<reference evidence="2" key="1">
    <citation type="journal article" date="2019" name="Int. J. Syst. Evol. Microbiol.">
        <title>The Global Catalogue of Microorganisms (GCM) 10K type strain sequencing project: providing services to taxonomists for standard genome sequencing and annotation.</title>
        <authorList>
            <consortium name="The Broad Institute Genomics Platform"/>
            <consortium name="The Broad Institute Genome Sequencing Center for Infectious Disease"/>
            <person name="Wu L."/>
            <person name="Ma J."/>
        </authorList>
    </citation>
    <scope>NUCLEOTIDE SEQUENCE [LARGE SCALE GENOMIC DNA]</scope>
    <source>
        <strain evidence="2">JCM 17555</strain>
    </source>
</reference>
<accession>A0ABP7NLP1</accession>
<dbReference type="EMBL" id="BAABBO010000001">
    <property type="protein sequence ID" value="GAA3948648.1"/>
    <property type="molecule type" value="Genomic_DNA"/>
</dbReference>
<organism evidence="1 2">
    <name type="scientific">Allohahella marinimesophila</name>
    <dbReference type="NCBI Taxonomy" id="1054972"/>
    <lineage>
        <taxon>Bacteria</taxon>
        <taxon>Pseudomonadati</taxon>
        <taxon>Pseudomonadota</taxon>
        <taxon>Gammaproteobacteria</taxon>
        <taxon>Oceanospirillales</taxon>
        <taxon>Hahellaceae</taxon>
        <taxon>Allohahella</taxon>
    </lineage>
</organism>
<sequence>MAIAGATLTGWCRLASASAGSIEFIEVGFEWFHGSPVYNEVALPRGLAEFGFESEFIVAKLAGEIHAYCTRCVP</sequence>